<feature type="domain" description="DUF6745" evidence="1">
    <location>
        <begin position="266"/>
        <end position="436"/>
    </location>
</feature>
<accession>A0ABD4T4X9</accession>
<comment type="caution">
    <text evidence="2">The sequence shown here is derived from an EMBL/GenBank/DDBJ whole genome shotgun (WGS) entry which is preliminary data.</text>
</comment>
<evidence type="ECO:0000259" key="1">
    <source>
        <dbReference type="Pfam" id="PF20530"/>
    </source>
</evidence>
<gene>
    <name evidence="2" type="ORF">QQ91_0010740</name>
</gene>
<dbReference type="InterPro" id="IPR046633">
    <property type="entry name" value="DUF6745"/>
</dbReference>
<dbReference type="EMBL" id="JTHE03000061">
    <property type="protein sequence ID" value="MCM1983292.1"/>
    <property type="molecule type" value="Genomic_DNA"/>
</dbReference>
<dbReference type="AlphaFoldDB" id="A0ABD4T4X9"/>
<organism evidence="2 3">
    <name type="scientific">Lyngbya confervoides BDU141951</name>
    <dbReference type="NCBI Taxonomy" id="1574623"/>
    <lineage>
        <taxon>Bacteria</taxon>
        <taxon>Bacillati</taxon>
        <taxon>Cyanobacteriota</taxon>
        <taxon>Cyanophyceae</taxon>
        <taxon>Oscillatoriophycideae</taxon>
        <taxon>Oscillatoriales</taxon>
        <taxon>Microcoleaceae</taxon>
        <taxon>Lyngbya</taxon>
    </lineage>
</organism>
<dbReference type="Pfam" id="PF20530">
    <property type="entry name" value="DUF6745"/>
    <property type="match status" value="1"/>
</dbReference>
<protein>
    <recommendedName>
        <fullName evidence="1">DUF6745 domain-containing protein</fullName>
    </recommendedName>
</protein>
<evidence type="ECO:0000313" key="3">
    <source>
        <dbReference type="Proteomes" id="UP000031561"/>
    </source>
</evidence>
<dbReference type="RefSeq" id="WP_166274944.1">
    <property type="nucleotide sequence ID" value="NZ_JTHE03000061.1"/>
</dbReference>
<reference evidence="2 3" key="1">
    <citation type="journal article" date="2015" name="Genome Announc.">
        <title>Draft Genome Sequence of Filamentous Marine Cyanobacterium Lyngbya confervoides Strain BDU141951.</title>
        <authorList>
            <person name="Chandrababunaidu M.M."/>
            <person name="Sen D."/>
            <person name="Tripathy S."/>
        </authorList>
    </citation>
    <scope>NUCLEOTIDE SEQUENCE [LARGE SCALE GENOMIC DNA]</scope>
    <source>
        <strain evidence="2 3">BDU141951</strain>
    </source>
</reference>
<evidence type="ECO:0000313" key="2">
    <source>
        <dbReference type="EMBL" id="MCM1983292.1"/>
    </source>
</evidence>
<sequence length="440" mass="50722">MSRIETLTAHQEDQLAAYRERWWQILTSTQNLDLEAARESVSKAYRASGLPQPQIIFCQGPQDFLDYVNRRPLSERLLSWGPPLLQLPIVRDLSIQCQDQLTPAVLIALQEALGTLRLTELTLALYSAVLDPFVAQLPEFIDRSLVEGTQSSRWLEQIADTYWQQQQQFWRQEISRQPGGDWLIQRGEELGRWMQPLGHWWDQEVMQPLRHDPLLQELEASLKQMLGFLSLLGFGVDALGAATNGFAPALIDYCNEVLGCSLSQEPWQALRSLYINCGTVLTFQRVSFIFERPTQLCFDEEGRLHGEGEPALAFNDGYARYCFRGVNLPPRYGPIHPNLWRADWILTEQNAELRRVLIQGIGYSRLCQELDAEILDRWREYSLLRIDHPVDIEPIFLLKMTCPSTGYIHATRVPPDLRSAREAIRWVNWDIDPEDFSVES</sequence>
<keyword evidence="3" id="KW-1185">Reference proteome</keyword>
<name>A0ABD4T4X9_9CYAN</name>
<dbReference type="Proteomes" id="UP000031561">
    <property type="component" value="Unassembled WGS sequence"/>
</dbReference>
<proteinExistence type="predicted"/>